<keyword evidence="10" id="KW-1185">Reference proteome</keyword>
<sequence length="1850" mass="195084">MAVDAQELEQAAKLPYSERVAHKNWKIRAEVYADIRSACERAASADDLAIPDIVALLAKASSDSNAAALDKALEAVLSYLSCAGEAAAARLAAPFCAALVKSNLKQRPATVKMCSEICLALVELEQADTVVEHVVRAFGDKVFKVVVAALEILNQALSAFGPKVVAPQPLLKALPALFDAKQEPVRDSVKKLTVELAGWLGAEAVQGTLLDKMPELMRKDLEKLLAEAGNARKRPQRFTRHEAARRPAEAPAAPAVEGAQAPSVGAAPAEEEEDAQHQGLDAYDFAEAVGVLQQLDKGFWDGLGAAKWSERRDALQRLKALASAPKIAPGDFGDVLRELKKVIVKDSNVVCVAEAVACLGRLAKGLRRDFASSARAFFPVLLDKYRDKNSNVCAQCDEALGFCTRYCVVMVNVVEDFVAALDHKNPKVKLCTIKLLQSCVAGSTKAAAAKAHAALLPAVATAAGDPVPDIREAALHALVAFAQKAGSLGAIDKHIGKVDDARKKRLEELWAAVRSGSAASAQPASKGPGVAPQALSPKNTNRPAPARTAPAAKKPARPAVSQPAAPAIADDDDAALQSGTLSRAEAEEQLVALAGEAVVKGLQSAAWKERLAGMEALQQRLAGMAAPEQAAAASAVIQGLAYLPGWAEKNFQVLAKAFEVIAALAAGEGVSVTKRDAFLAVSGLVDKMADIKLKGPAGEALLALSVAVGPQFVCTQLHKKAAAHKNPKVLSESLAWMGRAAEDFGLAQLDVRLLLEWLKADLASTNAGVRNAATGLAGVCHRQLGPGLAGQLREHVKPALMAALEDAFLANPQQAVVPTRVVRRRGARAAPARAGAAAAVTGAADEDAAPTAVNPDDLLPRVDIAALVTPRILSSLSSANWKERNAALEEARLSDSNANLVARALCLAGELAAATGAAWDRVGRPLLTPALLGLADKKKQVRDGVVAMLEAWAGIAPAERLLPQLADYLASPKSSGEGKAAALRWATSQAEAGKLERCLDAAARAAAAGVLDKALDAREAGTAFMLALLQVHGQAEVQAALRSLDAAAAKAAGEALAKVAGSKDGLAVLGRAQGTGAAASADAPRPVQAAAAQPQGPASRAPAPVASRPVPVAAALPVGLEALLAVSEKKDERARRGRFRTSKFEAPREDEEEAIEQELGTLCSDQLRGLLFASDFRKHVEAAELLIAALPAEAEAELAALDLLLRWAVVRLCDPHGNTTCLLRVLELCQALFGLLASSGAQLSQYEALCCLPCLVEKAGHNQDRIRALHRQLLRTARLIYPAPRLVEHLTAGLASKNNRTRVECAELLGELLAEDGLVAFDRAKEKPFPALAQLVSERDKGIRAAALGTLELLHSAEGSAAAWRAIGSISDQQRSLIEERFRHSEKQAARAAAASRQATGLSAGSSQRTTDDAEVAAQYARGTSAANGRLGSATADAGVPIGAQLPSPRYGISATSPHAAHPGDTPMAQRMAPDAEMMTTWDEAMELLCSSRDDEEALCVEGMKRLCYVLMDAQKGGSMQARAYCATSASALVAELVRRVDKFFEQVCLRPQNGSRSCKYVLNTLMQAFSLPEAAGAVAVDPLRGLVAALLCKLLDARIPALPDGGQLLKALNVLMLKILDFSDRTCTLCALLLLLRCPPPVIAAGGVDAQFKFADLVVKCLIKLTKALQTSLSGVDLTVLMAAIHEFFMGLGVDEIRRRGSADDKPLRMVKTLLHELCKHEGVNIRTYMDAIPHSCEPAPIIHAYVDLNLQTLASAGLIAAPSAMDSSKLTLGVIFKKIGEKTTTDQGLMDLFHFTRDRPHVDLAPHLAKTSLQFRNYIQRGLLQVEQSLALLHPAAQPAATWQGART</sequence>
<dbReference type="GO" id="GO:0051010">
    <property type="term" value="F:microtubule plus-end binding"/>
    <property type="evidence" value="ECO:0007669"/>
    <property type="project" value="InterPro"/>
</dbReference>
<feature type="region of interest" description="Disordered" evidence="7">
    <location>
        <begin position="1388"/>
        <end position="1415"/>
    </location>
</feature>
<dbReference type="GO" id="GO:0007051">
    <property type="term" value="P:spindle organization"/>
    <property type="evidence" value="ECO:0007669"/>
    <property type="project" value="InterPro"/>
</dbReference>
<dbReference type="InterPro" id="IPR045110">
    <property type="entry name" value="XMAP215"/>
</dbReference>
<feature type="compositionally biased region" description="Basic and acidic residues" evidence="7">
    <location>
        <begin position="239"/>
        <end position="248"/>
    </location>
</feature>
<dbReference type="GO" id="GO:0005856">
    <property type="term" value="C:cytoskeleton"/>
    <property type="evidence" value="ECO:0007669"/>
    <property type="project" value="UniProtKB-SubCell"/>
</dbReference>
<name>A0AAW1SL65_9CHLO</name>
<feature type="region of interest" description="Disordered" evidence="7">
    <location>
        <begin position="232"/>
        <end position="277"/>
    </location>
</feature>
<dbReference type="GO" id="GO:0061863">
    <property type="term" value="F:microtubule plus end polymerase"/>
    <property type="evidence" value="ECO:0007669"/>
    <property type="project" value="InterPro"/>
</dbReference>
<dbReference type="SMART" id="SM01349">
    <property type="entry name" value="TOG"/>
    <property type="match status" value="5"/>
</dbReference>
<dbReference type="InterPro" id="IPR024395">
    <property type="entry name" value="CLASP_N_dom"/>
</dbReference>
<reference evidence="9 10" key="1">
    <citation type="journal article" date="2024" name="Nat. Commun.">
        <title>Phylogenomics reveals the evolutionary origins of lichenization in chlorophyte algae.</title>
        <authorList>
            <person name="Puginier C."/>
            <person name="Libourel C."/>
            <person name="Otte J."/>
            <person name="Skaloud P."/>
            <person name="Haon M."/>
            <person name="Grisel S."/>
            <person name="Petersen M."/>
            <person name="Berrin J.G."/>
            <person name="Delaux P.M."/>
            <person name="Dal Grande F."/>
            <person name="Keller J."/>
        </authorList>
    </citation>
    <scope>NUCLEOTIDE SEQUENCE [LARGE SCALE GENOMIC DNA]</scope>
    <source>
        <strain evidence="9 10">SAG 245.80</strain>
    </source>
</reference>
<feature type="compositionally biased region" description="Low complexity" evidence="7">
    <location>
        <begin position="249"/>
        <end position="262"/>
    </location>
</feature>
<evidence type="ECO:0000259" key="8">
    <source>
        <dbReference type="SMART" id="SM01349"/>
    </source>
</evidence>
<dbReference type="InterPro" id="IPR034085">
    <property type="entry name" value="TOG"/>
</dbReference>
<evidence type="ECO:0000256" key="4">
    <source>
        <dbReference type="ARBA" id="ARBA00023212"/>
    </source>
</evidence>
<feature type="region of interest" description="Disordered" evidence="7">
    <location>
        <begin position="517"/>
        <end position="571"/>
    </location>
</feature>
<evidence type="ECO:0000256" key="6">
    <source>
        <dbReference type="PROSITE-ProRule" id="PRU00103"/>
    </source>
</evidence>
<evidence type="ECO:0000256" key="1">
    <source>
        <dbReference type="ARBA" id="ARBA00004245"/>
    </source>
</evidence>
<dbReference type="SUPFAM" id="SSF48371">
    <property type="entry name" value="ARM repeat"/>
    <property type="match status" value="2"/>
</dbReference>
<evidence type="ECO:0000256" key="3">
    <source>
        <dbReference type="ARBA" id="ARBA00022737"/>
    </source>
</evidence>
<feature type="domain" description="TOG" evidence="8">
    <location>
        <begin position="1145"/>
        <end position="1391"/>
    </location>
</feature>
<comment type="caution">
    <text evidence="9">The sequence shown here is derived from an EMBL/GenBank/DDBJ whole genome shotgun (WGS) entry which is preliminary data.</text>
</comment>
<dbReference type="GO" id="GO:0030951">
    <property type="term" value="P:establishment or maintenance of microtubule cytoskeleton polarity"/>
    <property type="evidence" value="ECO:0007669"/>
    <property type="project" value="InterPro"/>
</dbReference>
<feature type="compositionally biased region" description="Low complexity" evidence="7">
    <location>
        <begin position="1390"/>
        <end position="1399"/>
    </location>
</feature>
<evidence type="ECO:0000313" key="9">
    <source>
        <dbReference type="EMBL" id="KAK9846450.1"/>
    </source>
</evidence>
<dbReference type="Proteomes" id="UP001445335">
    <property type="component" value="Unassembled WGS sequence"/>
</dbReference>
<dbReference type="Gene3D" id="1.25.10.10">
    <property type="entry name" value="Leucine-rich Repeat Variant"/>
    <property type="match status" value="5"/>
</dbReference>
<evidence type="ECO:0000313" key="10">
    <source>
        <dbReference type="Proteomes" id="UP001445335"/>
    </source>
</evidence>
<dbReference type="PROSITE" id="PS50077">
    <property type="entry name" value="HEAT_REPEAT"/>
    <property type="match status" value="1"/>
</dbReference>
<dbReference type="GO" id="GO:0046785">
    <property type="term" value="P:microtubule polymerization"/>
    <property type="evidence" value="ECO:0007669"/>
    <property type="project" value="InterPro"/>
</dbReference>
<accession>A0AAW1SL65</accession>
<dbReference type="InterPro" id="IPR011989">
    <property type="entry name" value="ARM-like"/>
</dbReference>
<evidence type="ECO:0000256" key="2">
    <source>
        <dbReference type="ARBA" id="ARBA00022490"/>
    </source>
</evidence>
<feature type="region of interest" description="Disordered" evidence="7">
    <location>
        <begin position="1447"/>
        <end position="1466"/>
    </location>
</feature>
<dbReference type="InterPro" id="IPR016024">
    <property type="entry name" value="ARM-type_fold"/>
</dbReference>
<dbReference type="InterPro" id="IPR048491">
    <property type="entry name" value="XMAP215_CLASP_TOG"/>
</dbReference>
<dbReference type="FunFam" id="1.25.10.10:FF:000019">
    <property type="entry name" value="Cytoskeleton-associated protein 5"/>
    <property type="match status" value="1"/>
</dbReference>
<comment type="subcellular location">
    <subcellularLocation>
        <location evidence="1">Cytoplasm</location>
        <location evidence="1">Cytoskeleton</location>
    </subcellularLocation>
</comment>
<keyword evidence="4" id="KW-0206">Cytoskeleton</keyword>
<proteinExistence type="inferred from homology"/>
<feature type="repeat" description="HEAT" evidence="6">
    <location>
        <begin position="455"/>
        <end position="487"/>
    </location>
</feature>
<feature type="domain" description="TOG" evidence="8">
    <location>
        <begin position="857"/>
        <end position="1065"/>
    </location>
</feature>
<comment type="similarity">
    <text evidence="5">Belongs to the TOG/XMAP215 family.</text>
</comment>
<dbReference type="PANTHER" id="PTHR12609">
    <property type="entry name" value="MICROTUBULE ASSOCIATED PROTEIN XMAP215"/>
    <property type="match status" value="1"/>
</dbReference>
<dbReference type="InterPro" id="IPR021133">
    <property type="entry name" value="HEAT_type_2"/>
</dbReference>
<dbReference type="Pfam" id="PF21041">
    <property type="entry name" value="XMAP215_CLASP_TOG"/>
    <property type="match status" value="2"/>
</dbReference>
<protein>
    <recommendedName>
        <fullName evidence="8">TOG domain-containing protein</fullName>
    </recommendedName>
</protein>
<organism evidence="9 10">
    <name type="scientific">Elliptochloris bilobata</name>
    <dbReference type="NCBI Taxonomy" id="381761"/>
    <lineage>
        <taxon>Eukaryota</taxon>
        <taxon>Viridiplantae</taxon>
        <taxon>Chlorophyta</taxon>
        <taxon>core chlorophytes</taxon>
        <taxon>Trebouxiophyceae</taxon>
        <taxon>Trebouxiophyceae incertae sedis</taxon>
        <taxon>Elliptochloris clade</taxon>
        <taxon>Elliptochloris</taxon>
    </lineage>
</organism>
<feature type="compositionally biased region" description="Low complexity" evidence="7">
    <location>
        <begin position="539"/>
        <end position="568"/>
    </location>
</feature>
<feature type="domain" description="TOG" evidence="8">
    <location>
        <begin position="4"/>
        <end position="234"/>
    </location>
</feature>
<dbReference type="EMBL" id="JALJOU010000001">
    <property type="protein sequence ID" value="KAK9846450.1"/>
    <property type="molecule type" value="Genomic_DNA"/>
</dbReference>
<feature type="region of interest" description="Disordered" evidence="7">
    <location>
        <begin position="1078"/>
        <end position="1105"/>
    </location>
</feature>
<keyword evidence="2" id="KW-0963">Cytoplasm</keyword>
<feature type="compositionally biased region" description="Polar residues" evidence="7">
    <location>
        <begin position="1400"/>
        <end position="1409"/>
    </location>
</feature>
<gene>
    <name evidence="9" type="ORF">WJX81_004035</name>
</gene>
<evidence type="ECO:0000256" key="7">
    <source>
        <dbReference type="SAM" id="MobiDB-lite"/>
    </source>
</evidence>
<feature type="domain" description="TOG" evidence="8">
    <location>
        <begin position="580"/>
        <end position="818"/>
    </location>
</feature>
<evidence type="ECO:0000256" key="5">
    <source>
        <dbReference type="ARBA" id="ARBA00025722"/>
    </source>
</evidence>
<dbReference type="Pfam" id="PF12348">
    <property type="entry name" value="CLASP_N"/>
    <property type="match status" value="1"/>
</dbReference>
<keyword evidence="3" id="KW-0677">Repeat</keyword>
<feature type="domain" description="TOG" evidence="8">
    <location>
        <begin position="284"/>
        <end position="523"/>
    </location>
</feature>